<dbReference type="InterPro" id="IPR012128">
    <property type="entry name" value="Phycobilisome_asu/bsu"/>
</dbReference>
<dbReference type="Proteomes" id="UP000035054">
    <property type="component" value="Unassembled WGS sequence"/>
</dbReference>
<evidence type="ECO:0000256" key="4">
    <source>
        <dbReference type="ARBA" id="ARBA00023307"/>
    </source>
</evidence>
<dbReference type="AlphaFoldDB" id="A0A6N3XA04"/>
<reference evidence="5 6" key="1">
    <citation type="submission" date="2015-01" db="EMBL/GenBank/DDBJ databases">
        <title>Lifestyle Evolution in Cyanobacterial Symbionts of Sponges.</title>
        <authorList>
            <person name="Burgsdorf I."/>
            <person name="Slaby B.M."/>
            <person name="Handley K.M."/>
            <person name="Haber M."/>
            <person name="Blom J."/>
            <person name="Marshall C.W."/>
            <person name="Gilbert J.A."/>
            <person name="Hentschel U."/>
            <person name="Steindler L."/>
        </authorList>
    </citation>
    <scope>NUCLEOTIDE SEQUENCE [LARGE SCALE GENOMIC DNA]</scope>
    <source>
        <strain evidence="5">142</strain>
    </source>
</reference>
<dbReference type="Gene3D" id="1.10.490.20">
    <property type="entry name" value="Phycocyanins"/>
    <property type="match status" value="1"/>
</dbReference>
<name>A0A6N3XA04_9SYNE</name>
<protein>
    <submittedName>
        <fullName evidence="5">Allophycocyanin</fullName>
    </submittedName>
</protein>
<comment type="subcellular location">
    <subcellularLocation>
        <location evidence="1">Endomembrane system</location>
    </subcellularLocation>
</comment>
<dbReference type="GO" id="GO:0012505">
    <property type="term" value="C:endomembrane system"/>
    <property type="evidence" value="ECO:0007669"/>
    <property type="project" value="UniProtKB-SubCell"/>
</dbReference>
<keyword evidence="4" id="KW-0089">Bile pigment</keyword>
<evidence type="ECO:0000313" key="6">
    <source>
        <dbReference type="Proteomes" id="UP000035054"/>
    </source>
</evidence>
<evidence type="ECO:0000256" key="2">
    <source>
        <dbReference type="ARBA" id="ARBA00008182"/>
    </source>
</evidence>
<dbReference type="GO" id="GO:0015979">
    <property type="term" value="P:photosynthesis"/>
    <property type="evidence" value="ECO:0007669"/>
    <property type="project" value="InterPro"/>
</dbReference>
<feature type="non-terminal residue" evidence="5">
    <location>
        <position position="67"/>
    </location>
</feature>
<comment type="similarity">
    <text evidence="2">Belongs to the phycobiliprotein family.</text>
</comment>
<dbReference type="EMBL" id="JXUO01000031">
    <property type="protein sequence ID" value="KKZ15293.1"/>
    <property type="molecule type" value="Genomic_DNA"/>
</dbReference>
<proteinExistence type="inferred from homology"/>
<evidence type="ECO:0000313" key="5">
    <source>
        <dbReference type="EMBL" id="KKZ15293.1"/>
    </source>
</evidence>
<gene>
    <name evidence="5" type="ORF">TH68_01130</name>
</gene>
<dbReference type="InterPro" id="IPR009050">
    <property type="entry name" value="Globin-like_sf"/>
</dbReference>
<organism evidence="5 6">
    <name type="scientific">Candidatus Synechococcus spongiarum 142</name>
    <dbReference type="NCBI Taxonomy" id="1608213"/>
    <lineage>
        <taxon>Bacteria</taxon>
        <taxon>Bacillati</taxon>
        <taxon>Cyanobacteriota</taxon>
        <taxon>Cyanophyceae</taxon>
        <taxon>Synechococcales</taxon>
        <taxon>Synechococcaceae</taxon>
        <taxon>Synechococcus</taxon>
    </lineage>
</organism>
<accession>A0A6N3XA04</accession>
<evidence type="ECO:0000256" key="3">
    <source>
        <dbReference type="ARBA" id="ARBA00022991"/>
    </source>
</evidence>
<dbReference type="GO" id="GO:0030089">
    <property type="term" value="C:phycobilisome"/>
    <property type="evidence" value="ECO:0007669"/>
    <property type="project" value="InterPro"/>
</dbReference>
<evidence type="ECO:0000256" key="1">
    <source>
        <dbReference type="ARBA" id="ARBA00004308"/>
    </source>
</evidence>
<comment type="caution">
    <text evidence="5">The sequence shown here is derived from an EMBL/GenBank/DDBJ whole genome shotgun (WGS) entry which is preliminary data.</text>
</comment>
<dbReference type="SUPFAM" id="SSF46458">
    <property type="entry name" value="Globin-like"/>
    <property type="match status" value="1"/>
</dbReference>
<dbReference type="Pfam" id="PF00502">
    <property type="entry name" value="Phycobilisome"/>
    <property type="match status" value="1"/>
</dbReference>
<sequence>MQDAITSVINSSDVQGLYLDDGSMSKLQSYFRSGELRVRAAATISANASAIVRDAVAKALLYSDITR</sequence>
<dbReference type="InterPro" id="IPR038719">
    <property type="entry name" value="Phycobilisome_asu/bsu_sf"/>
</dbReference>
<keyword evidence="3" id="KW-0157">Chromophore</keyword>